<dbReference type="AlphaFoldDB" id="A0A265E6C5"/>
<dbReference type="PROSITE" id="PS50943">
    <property type="entry name" value="HTH_CROC1"/>
    <property type="match status" value="1"/>
</dbReference>
<dbReference type="PANTHER" id="PTHR46558:SF4">
    <property type="entry name" value="DNA-BIDING PHAGE PROTEIN"/>
    <property type="match status" value="1"/>
</dbReference>
<dbReference type="SMART" id="SM00530">
    <property type="entry name" value="HTH_XRE"/>
    <property type="match status" value="1"/>
</dbReference>
<keyword evidence="1" id="KW-0238">DNA-binding</keyword>
<dbReference type="RefSeq" id="WP_094906672.1">
    <property type="nucleotide sequence ID" value="NZ_NPEZ01000003.1"/>
</dbReference>
<dbReference type="Proteomes" id="UP000216682">
    <property type="component" value="Unassembled WGS sequence"/>
</dbReference>
<dbReference type="CDD" id="cd00093">
    <property type="entry name" value="HTH_XRE"/>
    <property type="match status" value="1"/>
</dbReference>
<dbReference type="InterPro" id="IPR001387">
    <property type="entry name" value="Cro/C1-type_HTH"/>
</dbReference>
<dbReference type="Pfam" id="PF12844">
    <property type="entry name" value="HTH_19"/>
    <property type="match status" value="1"/>
</dbReference>
<evidence type="ECO:0000313" key="3">
    <source>
        <dbReference type="EMBL" id="OZT77149.1"/>
    </source>
</evidence>
<gene>
    <name evidence="3" type="ORF">CFN03_08725</name>
</gene>
<dbReference type="GO" id="GO:0003677">
    <property type="term" value="F:DNA binding"/>
    <property type="evidence" value="ECO:0007669"/>
    <property type="project" value="UniProtKB-KW"/>
</dbReference>
<evidence type="ECO:0000259" key="2">
    <source>
        <dbReference type="PROSITE" id="PS50943"/>
    </source>
</evidence>
<name>A0A265E6C5_9STAP</name>
<dbReference type="EMBL" id="NPEZ01000003">
    <property type="protein sequence ID" value="OZT77149.1"/>
    <property type="molecule type" value="Genomic_DNA"/>
</dbReference>
<comment type="caution">
    <text evidence="3">The sequence shown here is derived from an EMBL/GenBank/DDBJ whole genome shotgun (WGS) entry which is preliminary data.</text>
</comment>
<protein>
    <submittedName>
        <fullName evidence="3">Transcriptional regulator</fullName>
    </submittedName>
</protein>
<dbReference type="InterPro" id="IPR010982">
    <property type="entry name" value="Lambda_DNA-bd_dom_sf"/>
</dbReference>
<sequence length="73" mass="8337">MNMTIDTLSLKGARVENGYTQEQIADKLGVSRVQYINWESGKVVPKDMVIYALAYIYKMDSDKLRVTPKKILP</sequence>
<organism evidence="3 4">
    <name type="scientific">Salinicoccus roseus</name>
    <dbReference type="NCBI Taxonomy" id="45670"/>
    <lineage>
        <taxon>Bacteria</taxon>
        <taxon>Bacillati</taxon>
        <taxon>Bacillota</taxon>
        <taxon>Bacilli</taxon>
        <taxon>Bacillales</taxon>
        <taxon>Staphylococcaceae</taxon>
        <taxon>Salinicoccus</taxon>
    </lineage>
</organism>
<dbReference type="SUPFAM" id="SSF47413">
    <property type="entry name" value="lambda repressor-like DNA-binding domains"/>
    <property type="match status" value="1"/>
</dbReference>
<proteinExistence type="predicted"/>
<evidence type="ECO:0000313" key="4">
    <source>
        <dbReference type="Proteomes" id="UP000216682"/>
    </source>
</evidence>
<feature type="domain" description="HTH cro/C1-type" evidence="2">
    <location>
        <begin position="10"/>
        <end position="64"/>
    </location>
</feature>
<dbReference type="Gene3D" id="1.10.260.40">
    <property type="entry name" value="lambda repressor-like DNA-binding domains"/>
    <property type="match status" value="1"/>
</dbReference>
<accession>A0A265E6C5</accession>
<reference evidence="3 4" key="1">
    <citation type="submission" date="2017-07" db="EMBL/GenBank/DDBJ databases">
        <title>Shotgun whole genome sequences of three halophilic bacterial isolates.</title>
        <authorList>
            <person name="Pozzo T."/>
            <person name="Higdon S.M."/>
            <person name="Quillaguaman J."/>
        </authorList>
    </citation>
    <scope>NUCLEOTIDE SEQUENCE [LARGE SCALE GENOMIC DNA]</scope>
    <source>
        <strain evidence="3 4">BU-1</strain>
    </source>
</reference>
<evidence type="ECO:0000256" key="1">
    <source>
        <dbReference type="ARBA" id="ARBA00023125"/>
    </source>
</evidence>
<dbReference type="PANTHER" id="PTHR46558">
    <property type="entry name" value="TRACRIPTIONAL REGULATORY PROTEIN-RELATED-RELATED"/>
    <property type="match status" value="1"/>
</dbReference>